<dbReference type="AlphaFoldDB" id="A0A9J5ZH97"/>
<evidence type="ECO:0000313" key="1">
    <source>
        <dbReference type="EMBL" id="KAG5610884.1"/>
    </source>
</evidence>
<dbReference type="Proteomes" id="UP000824120">
    <property type="component" value="Chromosome 4"/>
</dbReference>
<name>A0A9J5ZH97_SOLCO</name>
<gene>
    <name evidence="1" type="ORF">H5410_022165</name>
</gene>
<organism evidence="1 2">
    <name type="scientific">Solanum commersonii</name>
    <name type="common">Commerson's wild potato</name>
    <name type="synonym">Commerson's nightshade</name>
    <dbReference type="NCBI Taxonomy" id="4109"/>
    <lineage>
        <taxon>Eukaryota</taxon>
        <taxon>Viridiplantae</taxon>
        <taxon>Streptophyta</taxon>
        <taxon>Embryophyta</taxon>
        <taxon>Tracheophyta</taxon>
        <taxon>Spermatophyta</taxon>
        <taxon>Magnoliopsida</taxon>
        <taxon>eudicotyledons</taxon>
        <taxon>Gunneridae</taxon>
        <taxon>Pentapetalae</taxon>
        <taxon>asterids</taxon>
        <taxon>lamiids</taxon>
        <taxon>Solanales</taxon>
        <taxon>Solanaceae</taxon>
        <taxon>Solanoideae</taxon>
        <taxon>Solaneae</taxon>
        <taxon>Solanum</taxon>
    </lineage>
</organism>
<evidence type="ECO:0000313" key="2">
    <source>
        <dbReference type="Proteomes" id="UP000824120"/>
    </source>
</evidence>
<comment type="caution">
    <text evidence="1">The sequence shown here is derived from an EMBL/GenBank/DDBJ whole genome shotgun (WGS) entry which is preliminary data.</text>
</comment>
<protein>
    <submittedName>
        <fullName evidence="1">Uncharacterized protein</fullName>
    </submittedName>
</protein>
<accession>A0A9J5ZH97</accession>
<proteinExistence type="predicted"/>
<reference evidence="1 2" key="1">
    <citation type="submission" date="2020-09" db="EMBL/GenBank/DDBJ databases">
        <title>De no assembly of potato wild relative species, Solanum commersonii.</title>
        <authorList>
            <person name="Cho K."/>
        </authorList>
    </citation>
    <scope>NUCLEOTIDE SEQUENCE [LARGE SCALE GENOMIC DNA]</scope>
    <source>
        <strain evidence="1">LZ3.2</strain>
        <tissue evidence="1">Leaf</tissue>
    </source>
</reference>
<dbReference type="EMBL" id="JACXVP010000004">
    <property type="protein sequence ID" value="KAG5610884.1"/>
    <property type="molecule type" value="Genomic_DNA"/>
</dbReference>
<keyword evidence="2" id="KW-1185">Reference proteome</keyword>
<sequence length="89" mass="9914">MVDQAQQAADGIRPRIEASSWIKAPISPRQELNFMGEAEDPVMSWHRGGRHKLNGVTIVGVLQSYVWAADVVNRGKSEYHSSVNLLARE</sequence>